<dbReference type="PROSITE" id="PS51471">
    <property type="entry name" value="FE2OG_OXY"/>
    <property type="match status" value="1"/>
</dbReference>
<evidence type="ECO:0000259" key="1">
    <source>
        <dbReference type="PROSITE" id="PS51471"/>
    </source>
</evidence>
<dbReference type="FunFam" id="2.60.120.590:FF:000011">
    <property type="entry name" value="Alpha-ketoglutarate-dependent dioxygenase AlkB"/>
    <property type="match status" value="1"/>
</dbReference>
<reference evidence="2 3" key="2">
    <citation type="submission" date="2018-06" db="EMBL/GenBank/DDBJ databases">
        <title>Sequencing of bacterial isolates from soil warming experiment in Harvard Forest, Massachusetts, USA.</title>
        <authorList>
            <person name="Deangelis K.PhD."/>
        </authorList>
    </citation>
    <scope>NUCLEOTIDE SEQUENCE [LARGE SCALE GENOMIC DNA]</scope>
    <source>
        <strain evidence="2 3">GAS496</strain>
    </source>
</reference>
<dbReference type="SUPFAM" id="SSF51197">
    <property type="entry name" value="Clavaminate synthase-like"/>
    <property type="match status" value="1"/>
</dbReference>
<accession>A0A318H9S2</accession>
<name>A0A318H9S2_9MYCO</name>
<dbReference type="InterPro" id="IPR005123">
    <property type="entry name" value="Oxoglu/Fe-dep_dioxygenase_dom"/>
</dbReference>
<dbReference type="RefSeq" id="WP_110318905.1">
    <property type="nucleotide sequence ID" value="NZ_QJJU01000022.1"/>
</dbReference>
<reference evidence="3" key="1">
    <citation type="submission" date="2018-05" db="EMBL/GenBank/DDBJ databases">
        <authorList>
            <person name="Deangelis K."/>
            <person name="Huntemann M."/>
            <person name="Clum A."/>
            <person name="Pillay M."/>
            <person name="Palaniappan K."/>
            <person name="Varghese N."/>
            <person name="Mikhailova N."/>
            <person name="Stamatis D."/>
            <person name="Reddy T."/>
            <person name="Daum C."/>
            <person name="Shapiro N."/>
            <person name="Ivanova N."/>
            <person name="Kyrpides N."/>
            <person name="Woyke T."/>
        </authorList>
    </citation>
    <scope>NUCLEOTIDE SEQUENCE [LARGE SCALE GENOMIC DNA]</scope>
    <source>
        <strain evidence="3">GAS496</strain>
    </source>
</reference>
<dbReference type="InterPro" id="IPR032854">
    <property type="entry name" value="ALKBH3"/>
</dbReference>
<evidence type="ECO:0000313" key="2">
    <source>
        <dbReference type="EMBL" id="PXX03384.1"/>
    </source>
</evidence>
<dbReference type="PANTHER" id="PTHR31212">
    <property type="entry name" value="ALPHA-KETOGLUTARATE-DEPENDENT DIOXYGENASE ALKB HOMOLOG 3"/>
    <property type="match status" value="1"/>
</dbReference>
<dbReference type="Pfam" id="PF13532">
    <property type="entry name" value="2OG-FeII_Oxy_2"/>
    <property type="match status" value="1"/>
</dbReference>
<dbReference type="EMBL" id="QJJU01000022">
    <property type="protein sequence ID" value="PXX03384.1"/>
    <property type="molecule type" value="Genomic_DNA"/>
</dbReference>
<dbReference type="InterPro" id="IPR027450">
    <property type="entry name" value="AlkB-like"/>
</dbReference>
<dbReference type="Gene3D" id="2.60.120.590">
    <property type="entry name" value="Alpha-ketoglutarate-dependent dioxygenase AlkB-like"/>
    <property type="match status" value="1"/>
</dbReference>
<gene>
    <name evidence="2" type="ORF">C8E89_12244</name>
</gene>
<proteinExistence type="predicted"/>
<sequence>MELALQSSLFEAADRRHLGNGAWVEVRSGWLTDAESLFGELMEQIPWRAERRQMYERVLDVPRLVSFHDLVDEPAPHPRLKQMRRRLNDTYAGELGEPFTTAGLCLYRDGDDSVAWHGDKIGRSSTEDTMVAIVSLGATRVFALRPHGGGKSLRLQHRHGDLLVMGGSCQRTWEHSIPKTSRPVGPRIGIQFRPHDVR</sequence>
<dbReference type="InterPro" id="IPR037151">
    <property type="entry name" value="AlkB-like_sf"/>
</dbReference>
<keyword evidence="2" id="KW-0560">Oxidoreductase</keyword>
<protein>
    <submittedName>
        <fullName evidence="2">Alkylated DNA repair dioxygenase AlkB</fullName>
    </submittedName>
</protein>
<dbReference type="AlphaFoldDB" id="A0A318H9S2"/>
<dbReference type="GO" id="GO:0051213">
    <property type="term" value="F:dioxygenase activity"/>
    <property type="evidence" value="ECO:0007669"/>
    <property type="project" value="UniProtKB-KW"/>
</dbReference>
<dbReference type="PANTHER" id="PTHR31212:SF4">
    <property type="entry name" value="ALPHA-KETOGLUTARATE-DEPENDENT DIOXYGENASE ALKB HOMOLOG 3"/>
    <property type="match status" value="1"/>
</dbReference>
<organism evidence="2 3">
    <name type="scientific">Mycolicibacterium moriokaense</name>
    <dbReference type="NCBI Taxonomy" id="39691"/>
    <lineage>
        <taxon>Bacteria</taxon>
        <taxon>Bacillati</taxon>
        <taxon>Actinomycetota</taxon>
        <taxon>Actinomycetes</taxon>
        <taxon>Mycobacteriales</taxon>
        <taxon>Mycobacteriaceae</taxon>
        <taxon>Mycolicibacterium</taxon>
    </lineage>
</organism>
<keyword evidence="3" id="KW-1185">Reference proteome</keyword>
<keyword evidence="2" id="KW-0223">Dioxygenase</keyword>
<evidence type="ECO:0000313" key="3">
    <source>
        <dbReference type="Proteomes" id="UP000247781"/>
    </source>
</evidence>
<dbReference type="OrthoDB" id="190276at2"/>
<dbReference type="Proteomes" id="UP000247781">
    <property type="component" value="Unassembled WGS sequence"/>
</dbReference>
<comment type="caution">
    <text evidence="2">The sequence shown here is derived from an EMBL/GenBank/DDBJ whole genome shotgun (WGS) entry which is preliminary data.</text>
</comment>
<feature type="domain" description="Fe2OG dioxygenase" evidence="1">
    <location>
        <begin position="98"/>
        <end position="196"/>
    </location>
</feature>
<dbReference type="GO" id="GO:0006307">
    <property type="term" value="P:DNA alkylation repair"/>
    <property type="evidence" value="ECO:0007669"/>
    <property type="project" value="InterPro"/>
</dbReference>